<keyword evidence="1" id="KW-0812">Transmembrane</keyword>
<dbReference type="AlphaFoldDB" id="A7HZC9"/>
<keyword evidence="1" id="KW-1133">Transmembrane helix</keyword>
<protein>
    <submittedName>
        <fullName evidence="2">Uncharacterized protein</fullName>
    </submittedName>
</protein>
<dbReference type="EMBL" id="CP000775">
    <property type="protein sequence ID" value="ABS50879.1"/>
    <property type="molecule type" value="Genomic_DNA"/>
</dbReference>
<keyword evidence="1" id="KW-0472">Membrane</keyword>
<evidence type="ECO:0000313" key="2">
    <source>
        <dbReference type="EMBL" id="ABS50879.1"/>
    </source>
</evidence>
<keyword evidence="3" id="KW-1185">Reference proteome</keyword>
<dbReference type="Proteomes" id="UP000002407">
    <property type="component" value="Plasmid pCH4"/>
</dbReference>
<keyword evidence="2" id="KW-0614">Plasmid</keyword>
<sequence>MRVLLSKRSVRQRVTSPYDLNFSIIFAFLERFPFNIFLNLTFNLLDPFLASAWWWFAWVFRG</sequence>
<dbReference type="HOGENOM" id="CLU_2895522_0_0_7"/>
<dbReference type="KEGG" id="cha:CHAB381_A0003"/>
<feature type="transmembrane region" description="Helical" evidence="1">
    <location>
        <begin position="44"/>
        <end position="60"/>
    </location>
</feature>
<proteinExistence type="predicted"/>
<geneLocation type="plasmid" evidence="2 3">
    <name>pCH4</name>
</geneLocation>
<reference evidence="3" key="1">
    <citation type="submission" date="2007-07" db="EMBL/GenBank/DDBJ databases">
        <title>Complete genome sequence of Campylobacter hominis ATCC BAA-381, a commensal isolated from the human gastrointestinal tract.</title>
        <authorList>
            <person name="Fouts D.E."/>
            <person name="Mongodin E.F."/>
            <person name="Puiu D."/>
            <person name="Sebastian Y."/>
            <person name="Miller W.G."/>
            <person name="Mandrell R.E."/>
            <person name="Nelson K.E."/>
        </authorList>
    </citation>
    <scope>NUCLEOTIDE SEQUENCE [LARGE SCALE GENOMIC DNA]</scope>
    <source>
        <strain evidence="3">ATCC BAA-381 / LMG 19568 / NCTC 13146 / CH001A</strain>
        <plasmid evidence="3">Plasmid pCH4</plasmid>
    </source>
</reference>
<organism evidence="2 3">
    <name type="scientific">Campylobacter hominis (strain ATCC BAA-381 / DSM 21671 / CCUG 45161 / LMG 19568 / NCTC 13146 / CH001A)</name>
    <dbReference type="NCBI Taxonomy" id="360107"/>
    <lineage>
        <taxon>Bacteria</taxon>
        <taxon>Pseudomonadati</taxon>
        <taxon>Campylobacterota</taxon>
        <taxon>Epsilonproteobacteria</taxon>
        <taxon>Campylobacterales</taxon>
        <taxon>Campylobacteraceae</taxon>
        <taxon>Campylobacter</taxon>
    </lineage>
</organism>
<gene>
    <name evidence="2" type="ordered locus">CHAB381_A0003</name>
</gene>
<accession>A7HZC9</accession>
<evidence type="ECO:0000256" key="1">
    <source>
        <dbReference type="SAM" id="Phobius"/>
    </source>
</evidence>
<evidence type="ECO:0000313" key="3">
    <source>
        <dbReference type="Proteomes" id="UP000002407"/>
    </source>
</evidence>
<name>A7HZC9_CAMHC</name>